<evidence type="ECO:0000313" key="7">
    <source>
        <dbReference type="EMBL" id="OJJ46853.1"/>
    </source>
</evidence>
<evidence type="ECO:0000256" key="4">
    <source>
        <dbReference type="ARBA" id="ARBA00023002"/>
    </source>
</evidence>
<gene>
    <name evidence="7" type="ORF">ASPZODRAFT_15545</name>
</gene>
<keyword evidence="5" id="KW-0503">Monooxygenase</keyword>
<dbReference type="OrthoDB" id="16820at2759"/>
<dbReference type="Gene3D" id="3.50.50.60">
    <property type="entry name" value="FAD/NAD(P)-binding domain"/>
    <property type="match status" value="1"/>
</dbReference>
<dbReference type="InterPro" id="IPR050493">
    <property type="entry name" value="FAD-dep_Monooxygenase_BioMet"/>
</dbReference>
<organism evidence="7 8">
    <name type="scientific">Penicilliopsis zonata CBS 506.65</name>
    <dbReference type="NCBI Taxonomy" id="1073090"/>
    <lineage>
        <taxon>Eukaryota</taxon>
        <taxon>Fungi</taxon>
        <taxon>Dikarya</taxon>
        <taxon>Ascomycota</taxon>
        <taxon>Pezizomycotina</taxon>
        <taxon>Eurotiomycetes</taxon>
        <taxon>Eurotiomycetidae</taxon>
        <taxon>Eurotiales</taxon>
        <taxon>Aspergillaceae</taxon>
        <taxon>Penicilliopsis</taxon>
    </lineage>
</organism>
<name>A0A1L9SIE2_9EURO</name>
<dbReference type="GeneID" id="34612678"/>
<dbReference type="InterPro" id="IPR002938">
    <property type="entry name" value="FAD-bd"/>
</dbReference>
<dbReference type="PRINTS" id="PR00420">
    <property type="entry name" value="RNGMNOXGNASE"/>
</dbReference>
<evidence type="ECO:0000256" key="1">
    <source>
        <dbReference type="ARBA" id="ARBA00007992"/>
    </source>
</evidence>
<dbReference type="PANTHER" id="PTHR13789:SF147">
    <property type="entry name" value="PUTATIVE (AFU_ORTHOLOGUE AFUA_2G01950)-RELATED"/>
    <property type="match status" value="1"/>
</dbReference>
<evidence type="ECO:0000256" key="2">
    <source>
        <dbReference type="ARBA" id="ARBA00022630"/>
    </source>
</evidence>
<dbReference type="GO" id="GO:0071949">
    <property type="term" value="F:FAD binding"/>
    <property type="evidence" value="ECO:0007669"/>
    <property type="project" value="InterPro"/>
</dbReference>
<dbReference type="Proteomes" id="UP000184188">
    <property type="component" value="Unassembled WGS sequence"/>
</dbReference>
<proteinExistence type="inferred from homology"/>
<evidence type="ECO:0000313" key="8">
    <source>
        <dbReference type="Proteomes" id="UP000184188"/>
    </source>
</evidence>
<dbReference type="PANTHER" id="PTHR13789">
    <property type="entry name" value="MONOOXYGENASE"/>
    <property type="match status" value="1"/>
</dbReference>
<accession>A0A1L9SIE2</accession>
<evidence type="ECO:0000256" key="5">
    <source>
        <dbReference type="ARBA" id="ARBA00023033"/>
    </source>
</evidence>
<protein>
    <recommendedName>
        <fullName evidence="6">FAD-binding domain-containing protein</fullName>
    </recommendedName>
</protein>
<dbReference type="SUPFAM" id="SSF51905">
    <property type="entry name" value="FAD/NAD(P)-binding domain"/>
    <property type="match status" value="1"/>
</dbReference>
<dbReference type="InterPro" id="IPR036188">
    <property type="entry name" value="FAD/NAD-bd_sf"/>
</dbReference>
<sequence>MRIIIVGAGLGGLAAGLCFARDGHTVQIFEQRPALSRKGSGLGIRPGAARILQSWGLHESIDSVADRMPPFVVRDLRSGAMKMRNVPGPASEGPDWGIPRPVLQDILYREAVQAGCIVSFDALVEDIVDGEWPSVKPSVRLRGSRGDTIVHADLVLVADGIRSRLRSRVLDVPVDPILTHTVFYGIHVSESLLQADREASCLLSQTEPTVWADKNRFVVARRPSKFPFWQGLYGLQAEDDGSSSRLWDEDGDINLVRKAFAGICPELEAALHLATSCDRWKIAEMPDLPSWRSKSGAVLLLGDAAHAMQPNAAQGLSQIIEDIGVLHLLLKTSNLPLPILTGLWEEIRKPRVERIKAYAAWNTRMYLGQRSQRNKDRKTPSSEEDQWKSMREVVPDASAPFNSPSFFKWAHDYDAVSEVCWLLSKSPSY</sequence>
<dbReference type="Pfam" id="PF01494">
    <property type="entry name" value="FAD_binding_3"/>
    <property type="match status" value="1"/>
</dbReference>
<dbReference type="RefSeq" id="XP_022581363.1">
    <property type="nucleotide sequence ID" value="XM_022726214.1"/>
</dbReference>
<dbReference type="VEuPathDB" id="FungiDB:ASPZODRAFT_15545"/>
<keyword evidence="2" id="KW-0285">Flavoprotein</keyword>
<comment type="similarity">
    <text evidence="1">Belongs to the paxM FAD-dependent monooxygenase family.</text>
</comment>
<keyword evidence="4" id="KW-0560">Oxidoreductase</keyword>
<dbReference type="GO" id="GO:0004497">
    <property type="term" value="F:monooxygenase activity"/>
    <property type="evidence" value="ECO:0007669"/>
    <property type="project" value="UniProtKB-KW"/>
</dbReference>
<dbReference type="STRING" id="1073090.A0A1L9SIE2"/>
<feature type="domain" description="FAD-binding" evidence="6">
    <location>
        <begin position="3"/>
        <end position="323"/>
    </location>
</feature>
<dbReference type="AlphaFoldDB" id="A0A1L9SIE2"/>
<reference evidence="8" key="1">
    <citation type="journal article" date="2017" name="Genome Biol.">
        <title>Comparative genomics reveals high biological diversity and specific adaptations in the industrially and medically important fungal genus Aspergillus.</title>
        <authorList>
            <person name="de Vries R.P."/>
            <person name="Riley R."/>
            <person name="Wiebenga A."/>
            <person name="Aguilar-Osorio G."/>
            <person name="Amillis S."/>
            <person name="Uchima C.A."/>
            <person name="Anderluh G."/>
            <person name="Asadollahi M."/>
            <person name="Askin M."/>
            <person name="Barry K."/>
            <person name="Battaglia E."/>
            <person name="Bayram O."/>
            <person name="Benocci T."/>
            <person name="Braus-Stromeyer S.A."/>
            <person name="Caldana C."/>
            <person name="Canovas D."/>
            <person name="Cerqueira G.C."/>
            <person name="Chen F."/>
            <person name="Chen W."/>
            <person name="Choi C."/>
            <person name="Clum A."/>
            <person name="Dos Santos R.A."/>
            <person name="Damasio A.R."/>
            <person name="Diallinas G."/>
            <person name="Emri T."/>
            <person name="Fekete E."/>
            <person name="Flipphi M."/>
            <person name="Freyberg S."/>
            <person name="Gallo A."/>
            <person name="Gournas C."/>
            <person name="Habgood R."/>
            <person name="Hainaut M."/>
            <person name="Harispe M.L."/>
            <person name="Henrissat B."/>
            <person name="Hilden K.S."/>
            <person name="Hope R."/>
            <person name="Hossain A."/>
            <person name="Karabika E."/>
            <person name="Karaffa L."/>
            <person name="Karanyi Z."/>
            <person name="Krasevec N."/>
            <person name="Kuo A."/>
            <person name="Kusch H."/>
            <person name="LaButti K."/>
            <person name="Lagendijk E.L."/>
            <person name="Lapidus A."/>
            <person name="Levasseur A."/>
            <person name="Lindquist E."/>
            <person name="Lipzen A."/>
            <person name="Logrieco A.F."/>
            <person name="MacCabe A."/>
            <person name="Maekelae M.R."/>
            <person name="Malavazi I."/>
            <person name="Melin P."/>
            <person name="Meyer V."/>
            <person name="Mielnichuk N."/>
            <person name="Miskei M."/>
            <person name="Molnar A.P."/>
            <person name="Mule G."/>
            <person name="Ngan C.Y."/>
            <person name="Orejas M."/>
            <person name="Orosz E."/>
            <person name="Ouedraogo J.P."/>
            <person name="Overkamp K.M."/>
            <person name="Park H.-S."/>
            <person name="Perrone G."/>
            <person name="Piumi F."/>
            <person name="Punt P.J."/>
            <person name="Ram A.F."/>
            <person name="Ramon A."/>
            <person name="Rauscher S."/>
            <person name="Record E."/>
            <person name="Riano-Pachon D.M."/>
            <person name="Robert V."/>
            <person name="Roehrig J."/>
            <person name="Ruller R."/>
            <person name="Salamov A."/>
            <person name="Salih N.S."/>
            <person name="Samson R.A."/>
            <person name="Sandor E."/>
            <person name="Sanguinetti M."/>
            <person name="Schuetze T."/>
            <person name="Sepcic K."/>
            <person name="Shelest E."/>
            <person name="Sherlock G."/>
            <person name="Sophianopoulou V."/>
            <person name="Squina F.M."/>
            <person name="Sun H."/>
            <person name="Susca A."/>
            <person name="Todd R.B."/>
            <person name="Tsang A."/>
            <person name="Unkles S.E."/>
            <person name="van de Wiele N."/>
            <person name="van Rossen-Uffink D."/>
            <person name="Oliveira J.V."/>
            <person name="Vesth T.C."/>
            <person name="Visser J."/>
            <person name="Yu J.-H."/>
            <person name="Zhou M."/>
            <person name="Andersen M.R."/>
            <person name="Archer D.B."/>
            <person name="Baker S.E."/>
            <person name="Benoit I."/>
            <person name="Brakhage A.A."/>
            <person name="Braus G.H."/>
            <person name="Fischer R."/>
            <person name="Frisvad J.C."/>
            <person name="Goldman G.H."/>
            <person name="Houbraken J."/>
            <person name="Oakley B."/>
            <person name="Pocsi I."/>
            <person name="Scazzocchio C."/>
            <person name="Seiboth B."/>
            <person name="vanKuyk P.A."/>
            <person name="Wortman J."/>
            <person name="Dyer P.S."/>
            <person name="Grigoriev I.V."/>
        </authorList>
    </citation>
    <scope>NUCLEOTIDE SEQUENCE [LARGE SCALE GENOMIC DNA]</scope>
    <source>
        <strain evidence="8">CBS 506.65</strain>
    </source>
</reference>
<keyword evidence="3" id="KW-0274">FAD</keyword>
<dbReference type="EMBL" id="KV878341">
    <property type="protein sequence ID" value="OJJ46853.1"/>
    <property type="molecule type" value="Genomic_DNA"/>
</dbReference>
<keyword evidence="8" id="KW-1185">Reference proteome</keyword>
<evidence type="ECO:0000256" key="3">
    <source>
        <dbReference type="ARBA" id="ARBA00022827"/>
    </source>
</evidence>
<evidence type="ECO:0000259" key="6">
    <source>
        <dbReference type="Pfam" id="PF01494"/>
    </source>
</evidence>